<accession>A0ABZ0K0K4</accession>
<evidence type="ECO:0000313" key="4">
    <source>
        <dbReference type="Proteomes" id="UP001529491"/>
    </source>
</evidence>
<feature type="signal peptide" evidence="2">
    <location>
        <begin position="1"/>
        <end position="22"/>
    </location>
</feature>
<reference evidence="3 4" key="1">
    <citation type="submission" date="2023-10" db="EMBL/GenBank/DDBJ databases">
        <title>Complete genome sequence of Shewanella sp. DAU334.</title>
        <authorList>
            <person name="Lee Y.-S."/>
            <person name="Jeong H.-R."/>
            <person name="Hwang E.-J."/>
            <person name="Choi Y.-L."/>
            <person name="Kim G.-D."/>
        </authorList>
    </citation>
    <scope>NUCLEOTIDE SEQUENCE [LARGE SCALE GENOMIC DNA]</scope>
    <source>
        <strain evidence="3 4">DAU334</strain>
    </source>
</reference>
<feature type="compositionally biased region" description="Polar residues" evidence="1">
    <location>
        <begin position="89"/>
        <end position="98"/>
    </location>
</feature>
<feature type="chain" id="PRO_5046448890" evidence="2">
    <location>
        <begin position="23"/>
        <end position="161"/>
    </location>
</feature>
<dbReference type="RefSeq" id="WP_310469634.1">
    <property type="nucleotide sequence ID" value="NZ_CP136522.1"/>
</dbReference>
<organism evidence="3 4">
    <name type="scientific">Shewanella youngdeokensis</name>
    <dbReference type="NCBI Taxonomy" id="2999068"/>
    <lineage>
        <taxon>Bacteria</taxon>
        <taxon>Pseudomonadati</taxon>
        <taxon>Pseudomonadota</taxon>
        <taxon>Gammaproteobacteria</taxon>
        <taxon>Alteromonadales</taxon>
        <taxon>Shewanellaceae</taxon>
        <taxon>Shewanella</taxon>
    </lineage>
</organism>
<keyword evidence="2" id="KW-0732">Signal</keyword>
<keyword evidence="4" id="KW-1185">Reference proteome</keyword>
<protein>
    <submittedName>
        <fullName evidence="3">Uncharacterized protein</fullName>
    </submittedName>
</protein>
<proteinExistence type="predicted"/>
<evidence type="ECO:0000256" key="2">
    <source>
        <dbReference type="SAM" id="SignalP"/>
    </source>
</evidence>
<sequence>MLPTRHLRTCCALILLSPTSLASDTKPAALPLGVVLDDKGQPIAIPTQANGALNYTPPAIKTNTQPRKASYSKPTNKPIKKAKPKSRKQQLASRQTIANDPGCRWLNSRMSALEKHLRLGVNHRNQHQQQELNIRQSEWQCLKCGAEGPAPSDHNRCQHRR</sequence>
<feature type="region of interest" description="Disordered" evidence="1">
    <location>
        <begin position="59"/>
        <end position="99"/>
    </location>
</feature>
<evidence type="ECO:0000256" key="1">
    <source>
        <dbReference type="SAM" id="MobiDB-lite"/>
    </source>
</evidence>
<dbReference type="Proteomes" id="UP001529491">
    <property type="component" value="Chromosome"/>
</dbReference>
<name>A0ABZ0K0K4_9GAMM</name>
<gene>
    <name evidence="3" type="ORF">RGE70_00670</name>
</gene>
<feature type="compositionally biased region" description="Basic residues" evidence="1">
    <location>
        <begin position="78"/>
        <end position="88"/>
    </location>
</feature>
<evidence type="ECO:0000313" key="3">
    <source>
        <dbReference type="EMBL" id="WOT05373.1"/>
    </source>
</evidence>
<dbReference type="EMBL" id="CP136522">
    <property type="protein sequence ID" value="WOT05373.1"/>
    <property type="molecule type" value="Genomic_DNA"/>
</dbReference>